<protein>
    <submittedName>
        <fullName evidence="3">DUF4906 domain-containing protein</fullName>
    </submittedName>
</protein>
<dbReference type="RefSeq" id="WP_315975947.1">
    <property type="nucleotide sequence ID" value="NZ_JAWDES010000003.1"/>
</dbReference>
<dbReference type="AlphaFoldDB" id="A0AAE4LJA1"/>
<accession>A0AAE4LJA1</accession>
<proteinExistence type="predicted"/>
<gene>
    <name evidence="3" type="ORF">RVH17_00965</name>
</gene>
<name>A0AAE4LJA1_9BACT</name>
<organism evidence="3 4">
    <name type="scientific">Alistipes finegoldii</name>
    <dbReference type="NCBI Taxonomy" id="214856"/>
    <lineage>
        <taxon>Bacteria</taxon>
        <taxon>Pseudomonadati</taxon>
        <taxon>Bacteroidota</taxon>
        <taxon>Bacteroidia</taxon>
        <taxon>Bacteroidales</taxon>
        <taxon>Rikenellaceae</taxon>
        <taxon>Alistipes</taxon>
    </lineage>
</organism>
<comment type="caution">
    <text evidence="3">The sequence shown here is derived from an EMBL/GenBank/DDBJ whole genome shotgun (WGS) entry which is preliminary data.</text>
</comment>
<keyword evidence="1" id="KW-0732">Signal</keyword>
<reference evidence="3" key="1">
    <citation type="submission" date="2023-10" db="EMBL/GenBank/DDBJ databases">
        <title>Genome Sequence of the Bacteria from From Gut Wall in Crohn's Disease.</title>
        <authorList>
            <person name="Rodriguez-Palacios A."/>
        </authorList>
    </citation>
    <scope>NUCLEOTIDE SEQUENCE</scope>
    <source>
        <strain evidence="3">CavFT-hAR58</strain>
    </source>
</reference>
<dbReference type="Proteomes" id="UP001181347">
    <property type="component" value="Unassembled WGS sequence"/>
</dbReference>
<evidence type="ECO:0000256" key="1">
    <source>
        <dbReference type="SAM" id="SignalP"/>
    </source>
</evidence>
<feature type="domain" description="DUF4906" evidence="2">
    <location>
        <begin position="216"/>
        <end position="286"/>
    </location>
</feature>
<evidence type="ECO:0000313" key="3">
    <source>
        <dbReference type="EMBL" id="MDU0258700.1"/>
    </source>
</evidence>
<sequence length="645" mass="72467">MKKMLKLMLTASVSAAVMLASCTEGDLPASPTPPATEDTPVQVELKLKSEQMDTRAIDEDAINDINIYFFGNNINYHFYYPEYAPSCVFEILPGTYTLCVVTNVHKDMGGMTESELIRYKYSVDGMVDDIPMTASMNVSILGAMTLPTLEVTRAAAKIAYTISVDAAVSENIKLRSVQFCNVPRSTVLFGANPSSTDKGEYYDADVVNIDNDKTYSEVFYMLENCQGEVESITDPRDKSPENAPVCATYMRIVAEGADKVLEYTVYLGENSTSNFDVRRNTKHTMNLVIKGENEIDNRVRVYDGLYYGTANCIVYIDTPVTFDVTPYRTSKELNYAYTGIYAGDEYKGISAKLLYSDAKSDPVLTLDNNKLTVRVDEWYPNTGGNIGVAIVDVSGEILWSWHIWHPQSTIKDEEYTNASGEKFQIMHCNLGARSDNAASVGYGGAIYQWGRKDPLWPNNDYRYGDGKTGLFFSTFRGMQKDAVTFEDAIKNPTQFIEADDWFGNDDALWGDPNGRELTTYGWSGEKSVYDPCPEGYRVPNNKTWTGFIKPNSLHDLLVIGSWIYGWHCPKYEGDTVGAWYTQGARAIWWSGEIRRYATNSPLWVSHPGATQGMGERWELTDRTETIWNIDTKRSWACQVRCAKVQ</sequence>
<feature type="chain" id="PRO_5042154912" evidence="1">
    <location>
        <begin position="21"/>
        <end position="645"/>
    </location>
</feature>
<evidence type="ECO:0000259" key="2">
    <source>
        <dbReference type="Pfam" id="PF16249"/>
    </source>
</evidence>
<feature type="signal peptide" evidence="1">
    <location>
        <begin position="1"/>
        <end position="20"/>
    </location>
</feature>
<dbReference type="Pfam" id="PF16249">
    <property type="entry name" value="DUF4906"/>
    <property type="match status" value="1"/>
</dbReference>
<dbReference type="PROSITE" id="PS51257">
    <property type="entry name" value="PROKAR_LIPOPROTEIN"/>
    <property type="match status" value="1"/>
</dbReference>
<evidence type="ECO:0000313" key="4">
    <source>
        <dbReference type="Proteomes" id="UP001181347"/>
    </source>
</evidence>
<dbReference type="EMBL" id="JAWDES010000003">
    <property type="protein sequence ID" value="MDU0258700.1"/>
    <property type="molecule type" value="Genomic_DNA"/>
</dbReference>
<dbReference type="InterPro" id="IPR032594">
    <property type="entry name" value="DUF4906"/>
</dbReference>